<dbReference type="Pfam" id="PF00440">
    <property type="entry name" value="TetR_N"/>
    <property type="match status" value="1"/>
</dbReference>
<dbReference type="PANTHER" id="PTHR30055">
    <property type="entry name" value="HTH-TYPE TRANSCRIPTIONAL REGULATOR RUTR"/>
    <property type="match status" value="1"/>
</dbReference>
<evidence type="ECO:0000313" key="5">
    <source>
        <dbReference type="Proteomes" id="UP000057820"/>
    </source>
</evidence>
<evidence type="ECO:0000256" key="2">
    <source>
        <dbReference type="PROSITE-ProRule" id="PRU00335"/>
    </source>
</evidence>
<dbReference type="InterPro" id="IPR050109">
    <property type="entry name" value="HTH-type_TetR-like_transc_reg"/>
</dbReference>
<organism evidence="4 5">
    <name type="scientific">Nocardia farcinica</name>
    <dbReference type="NCBI Taxonomy" id="37329"/>
    <lineage>
        <taxon>Bacteria</taxon>
        <taxon>Bacillati</taxon>
        <taxon>Actinomycetota</taxon>
        <taxon>Actinomycetes</taxon>
        <taxon>Mycobacteriales</taxon>
        <taxon>Nocardiaceae</taxon>
        <taxon>Nocardia</taxon>
    </lineage>
</organism>
<keyword evidence="1 2" id="KW-0238">DNA-binding</keyword>
<dbReference type="Gene3D" id="1.10.357.10">
    <property type="entry name" value="Tetracycline Repressor, domain 2"/>
    <property type="match status" value="1"/>
</dbReference>
<feature type="domain" description="HTH tetR-type" evidence="3">
    <location>
        <begin position="7"/>
        <end position="67"/>
    </location>
</feature>
<accession>A0A0H5P5L0</accession>
<dbReference type="PANTHER" id="PTHR30055:SF220">
    <property type="entry name" value="TETR-FAMILY REGULATORY PROTEIN"/>
    <property type="match status" value="1"/>
</dbReference>
<evidence type="ECO:0000259" key="3">
    <source>
        <dbReference type="PROSITE" id="PS50977"/>
    </source>
</evidence>
<sequence>MTAERKSDTRRELLEAAASLISDAPGQDVPLRAICDRVGVKLPTLYHFFGSKDGLLTAVIEYGFASYLALKQATEPTGDPIEDIRRGWDTHVRFGLEHAGFYALMYGQVTPHRRPEAAAGPQAALLRLCKDAERQGRLAVPAGVAADHILAANVGVTLFLITAAEQDLALANHVRDATIAAITGLPATPAVERDGRAALARRLLHVLAGAEDEIGSAEVALLRKWLATLTDTESA</sequence>
<dbReference type="SUPFAM" id="SSF46689">
    <property type="entry name" value="Homeodomain-like"/>
    <property type="match status" value="1"/>
</dbReference>
<dbReference type="EMBL" id="LN868938">
    <property type="protein sequence ID" value="CRY77841.1"/>
    <property type="molecule type" value="Genomic_DNA"/>
</dbReference>
<dbReference type="RefSeq" id="WP_060592745.1">
    <property type="nucleotide sequence ID" value="NZ_CP031418.1"/>
</dbReference>
<protein>
    <submittedName>
        <fullName evidence="4">Bacterial regulatory proteins, tetR family</fullName>
    </submittedName>
</protein>
<evidence type="ECO:0000256" key="1">
    <source>
        <dbReference type="ARBA" id="ARBA00023125"/>
    </source>
</evidence>
<dbReference type="InterPro" id="IPR009057">
    <property type="entry name" value="Homeodomain-like_sf"/>
</dbReference>
<dbReference type="InterPro" id="IPR001647">
    <property type="entry name" value="HTH_TetR"/>
</dbReference>
<feature type="DNA-binding region" description="H-T-H motif" evidence="2">
    <location>
        <begin position="30"/>
        <end position="49"/>
    </location>
</feature>
<dbReference type="InterPro" id="IPR036271">
    <property type="entry name" value="Tet_transcr_reg_TetR-rel_C_sf"/>
</dbReference>
<dbReference type="GO" id="GO:0003700">
    <property type="term" value="F:DNA-binding transcription factor activity"/>
    <property type="evidence" value="ECO:0007669"/>
    <property type="project" value="TreeGrafter"/>
</dbReference>
<dbReference type="PROSITE" id="PS50977">
    <property type="entry name" value="HTH_TETR_2"/>
    <property type="match status" value="1"/>
</dbReference>
<proteinExistence type="predicted"/>
<dbReference type="SUPFAM" id="SSF48498">
    <property type="entry name" value="Tetracyclin repressor-like, C-terminal domain"/>
    <property type="match status" value="1"/>
</dbReference>
<evidence type="ECO:0000313" key="4">
    <source>
        <dbReference type="EMBL" id="CRY77841.1"/>
    </source>
</evidence>
<gene>
    <name evidence="4" type="ORF">ERS450000_02618</name>
</gene>
<dbReference type="KEGG" id="nfr:ERS450000_02618"/>
<dbReference type="GO" id="GO:0000976">
    <property type="term" value="F:transcription cis-regulatory region binding"/>
    <property type="evidence" value="ECO:0007669"/>
    <property type="project" value="TreeGrafter"/>
</dbReference>
<dbReference type="AlphaFoldDB" id="A0A0H5P5L0"/>
<dbReference type="Proteomes" id="UP000057820">
    <property type="component" value="Chromosome 1"/>
</dbReference>
<name>A0A0H5P5L0_NOCFR</name>
<reference evidence="5" key="1">
    <citation type="submission" date="2015-03" db="EMBL/GenBank/DDBJ databases">
        <authorList>
            <consortium name="Pathogen Informatics"/>
        </authorList>
    </citation>
    <scope>NUCLEOTIDE SEQUENCE [LARGE SCALE GENOMIC DNA]</scope>
    <source>
        <strain evidence="5">NCTC11134</strain>
    </source>
</reference>